<comment type="similarity">
    <text evidence="9">Belongs to the class-III pyridoxal-phosphate-dependent aminotransferase family. BioA subfamily.</text>
</comment>
<feature type="binding site" evidence="9">
    <location>
        <position position="152"/>
    </location>
    <ligand>
        <name>substrate</name>
    </ligand>
</feature>
<feature type="modified residue" description="N6-(pyridoxal phosphate)lysine" evidence="9">
    <location>
        <position position="268"/>
    </location>
</feature>
<gene>
    <name evidence="9" type="primary">bioA</name>
    <name evidence="10" type="ORF">HNQ65_005354</name>
</gene>
<dbReference type="AlphaFoldDB" id="A0A7W7YGF0"/>
<dbReference type="SUPFAM" id="SSF53383">
    <property type="entry name" value="PLP-dependent transferases"/>
    <property type="match status" value="1"/>
</dbReference>
<dbReference type="PANTHER" id="PTHR42684:SF17">
    <property type="entry name" value="ADENOSYLMETHIONINE-8-AMINO-7-OXONONANOATE AMINOTRANSFERASE"/>
    <property type="match status" value="1"/>
</dbReference>
<accession>A0A7W7YGF0</accession>
<dbReference type="InterPro" id="IPR015422">
    <property type="entry name" value="PyrdxlP-dep_Trfase_small"/>
</dbReference>
<proteinExistence type="inferred from homology"/>
<comment type="caution">
    <text evidence="9">Lacks conserved residue(s) required for the propagation of feature annotation.</text>
</comment>
<dbReference type="InterPro" id="IPR049704">
    <property type="entry name" value="Aminotrans_3_PPA_site"/>
</dbReference>
<dbReference type="RefSeq" id="WP_184344836.1">
    <property type="nucleotide sequence ID" value="NZ_JACHIG010000026.1"/>
</dbReference>
<organism evidence="10 11">
    <name type="scientific">Prosthecobacter vanneervenii</name>
    <dbReference type="NCBI Taxonomy" id="48466"/>
    <lineage>
        <taxon>Bacteria</taxon>
        <taxon>Pseudomonadati</taxon>
        <taxon>Verrucomicrobiota</taxon>
        <taxon>Verrucomicrobiia</taxon>
        <taxon>Verrucomicrobiales</taxon>
        <taxon>Verrucomicrobiaceae</taxon>
        <taxon>Prosthecobacter</taxon>
    </lineage>
</organism>
<dbReference type="Proteomes" id="UP000590740">
    <property type="component" value="Unassembled WGS sequence"/>
</dbReference>
<keyword evidence="4 9" id="KW-0808">Transferase</keyword>
<dbReference type="EC" id="2.6.1.62" evidence="9"/>
<keyword evidence="9" id="KW-0963">Cytoplasm</keyword>
<feature type="binding site" evidence="9">
    <location>
        <position position="239"/>
    </location>
    <ligand>
        <name>pyridoxal 5'-phosphate</name>
        <dbReference type="ChEBI" id="CHEBI:597326"/>
    </ligand>
</feature>
<dbReference type="Gene3D" id="3.40.640.10">
    <property type="entry name" value="Type I PLP-dependent aspartate aminotransferase-like (Major domain)"/>
    <property type="match status" value="2"/>
</dbReference>
<dbReference type="HAMAP" id="MF_00834">
    <property type="entry name" value="BioA"/>
    <property type="match status" value="1"/>
</dbReference>
<dbReference type="CDD" id="cd00610">
    <property type="entry name" value="OAT_like"/>
    <property type="match status" value="1"/>
</dbReference>
<dbReference type="InterPro" id="IPR005815">
    <property type="entry name" value="BioA"/>
</dbReference>
<dbReference type="InterPro" id="IPR015421">
    <property type="entry name" value="PyrdxlP-dep_Trfase_major"/>
</dbReference>
<evidence type="ECO:0000256" key="6">
    <source>
        <dbReference type="ARBA" id="ARBA00022756"/>
    </source>
</evidence>
<evidence type="ECO:0000256" key="7">
    <source>
        <dbReference type="ARBA" id="ARBA00022898"/>
    </source>
</evidence>
<evidence type="ECO:0000256" key="2">
    <source>
        <dbReference type="ARBA" id="ARBA00005063"/>
    </source>
</evidence>
<keyword evidence="3 9" id="KW-0032">Aminotransferase</keyword>
<dbReference type="GO" id="GO:0005737">
    <property type="term" value="C:cytoplasm"/>
    <property type="evidence" value="ECO:0007669"/>
    <property type="project" value="UniProtKB-SubCell"/>
</dbReference>
<feature type="site" description="Participates in the substrate recognition with KAPA and in a stacking interaction with the adenine ring of SAM" evidence="9">
    <location>
        <position position="19"/>
    </location>
</feature>
<dbReference type="PIRSF" id="PIRSF000521">
    <property type="entry name" value="Transaminase_4ab_Lys_Orn"/>
    <property type="match status" value="1"/>
</dbReference>
<keyword evidence="6 9" id="KW-0093">Biotin biosynthesis</keyword>
<comment type="subcellular location">
    <subcellularLocation>
        <location evidence="9">Cytoplasm</location>
    </subcellularLocation>
</comment>
<dbReference type="NCBIfam" id="TIGR00508">
    <property type="entry name" value="bioA"/>
    <property type="match status" value="1"/>
</dbReference>
<feature type="binding site" evidence="9">
    <location>
        <begin position="304"/>
        <end position="305"/>
    </location>
    <ligand>
        <name>pyridoxal 5'-phosphate</name>
        <dbReference type="ChEBI" id="CHEBI:597326"/>
    </ligand>
</feature>
<dbReference type="GO" id="GO:0030170">
    <property type="term" value="F:pyridoxal phosphate binding"/>
    <property type="evidence" value="ECO:0007669"/>
    <property type="project" value="UniProtKB-UniRule"/>
</dbReference>
<protein>
    <recommendedName>
        <fullName evidence="9">Adenosylmethionine-8-amino-7-oxononanoate aminotransferase</fullName>
        <ecNumber evidence="9">2.6.1.62</ecNumber>
    </recommendedName>
    <alternativeName>
        <fullName evidence="9">7,8-diamino-pelargonic acid aminotransferase</fullName>
        <shortName evidence="9">DAPA AT</shortName>
        <shortName evidence="9">DAPA aminotransferase</shortName>
    </alternativeName>
    <alternativeName>
        <fullName evidence="9">7,8-diaminononanoate synthase</fullName>
        <shortName evidence="9">DANS</shortName>
    </alternativeName>
    <alternativeName>
        <fullName evidence="9">Diaminopelargonic acid synthase</fullName>
    </alternativeName>
</protein>
<evidence type="ECO:0000256" key="4">
    <source>
        <dbReference type="ARBA" id="ARBA00022679"/>
    </source>
</evidence>
<dbReference type="PROSITE" id="PS00600">
    <property type="entry name" value="AA_TRANSFER_CLASS_3"/>
    <property type="match status" value="1"/>
</dbReference>
<dbReference type="Gene3D" id="3.90.1150.10">
    <property type="entry name" value="Aspartate Aminotransferase, domain 1"/>
    <property type="match status" value="2"/>
</dbReference>
<keyword evidence="5 9" id="KW-0949">S-adenosyl-L-methionine</keyword>
<dbReference type="FunFam" id="3.40.640.10:FF:000004">
    <property type="entry name" value="Acetylornithine aminotransferase"/>
    <property type="match status" value="1"/>
</dbReference>
<feature type="binding site" evidence="9">
    <location>
        <position position="303"/>
    </location>
    <ligand>
        <name>substrate</name>
    </ligand>
</feature>
<comment type="caution">
    <text evidence="10">The sequence shown here is derived from an EMBL/GenBank/DDBJ whole genome shotgun (WGS) entry which is preliminary data.</text>
</comment>
<evidence type="ECO:0000313" key="11">
    <source>
        <dbReference type="Proteomes" id="UP000590740"/>
    </source>
</evidence>
<evidence type="ECO:0000256" key="3">
    <source>
        <dbReference type="ARBA" id="ARBA00022576"/>
    </source>
</evidence>
<evidence type="ECO:0000313" key="10">
    <source>
        <dbReference type="EMBL" id="MBB5035740.1"/>
    </source>
</evidence>
<evidence type="ECO:0000256" key="8">
    <source>
        <dbReference type="ARBA" id="ARBA00048449"/>
    </source>
</evidence>
<feature type="binding site" evidence="9">
    <location>
        <begin position="119"/>
        <end position="120"/>
    </location>
    <ligand>
        <name>pyridoxal 5'-phosphate</name>
        <dbReference type="ChEBI" id="CHEBI:597326"/>
    </ligand>
</feature>
<dbReference type="InterPro" id="IPR005814">
    <property type="entry name" value="Aminotrans_3"/>
</dbReference>
<dbReference type="GO" id="GO:0004015">
    <property type="term" value="F:adenosylmethionine-8-amino-7-oxononanoate transaminase activity"/>
    <property type="evidence" value="ECO:0007669"/>
    <property type="project" value="UniProtKB-UniRule"/>
</dbReference>
<dbReference type="EMBL" id="JACHIG010000026">
    <property type="protein sequence ID" value="MBB5035740.1"/>
    <property type="molecule type" value="Genomic_DNA"/>
</dbReference>
<dbReference type="PANTHER" id="PTHR42684">
    <property type="entry name" value="ADENOSYLMETHIONINE-8-AMINO-7-OXONONANOATE AMINOTRANSFERASE"/>
    <property type="match status" value="1"/>
</dbReference>
<feature type="binding site" evidence="9">
    <location>
        <position position="383"/>
    </location>
    <ligand>
        <name>substrate</name>
    </ligand>
</feature>
<keyword evidence="11" id="KW-1185">Reference proteome</keyword>
<evidence type="ECO:0000256" key="1">
    <source>
        <dbReference type="ARBA" id="ARBA00001933"/>
    </source>
</evidence>
<comment type="subunit">
    <text evidence="9">Homodimer.</text>
</comment>
<comment type="cofactor">
    <cofactor evidence="1 9">
        <name>pyridoxal 5'-phosphate</name>
        <dbReference type="ChEBI" id="CHEBI:597326"/>
    </cofactor>
</comment>
<dbReference type="GO" id="GO:0009102">
    <property type="term" value="P:biotin biosynthetic process"/>
    <property type="evidence" value="ECO:0007669"/>
    <property type="project" value="UniProtKB-UniRule"/>
</dbReference>
<keyword evidence="7 9" id="KW-0663">Pyridoxal phosphate</keyword>
<name>A0A7W7YGF0_9BACT</name>
<sequence>MPPFTDLAALDKQHLWHPFTPMRQWCAPEHTPLMLVEGQGCTLRDQFGKEYLDGNASIWTNIHGHAHPAINAAITQQLGKVAHTSFLGFTHEPAIRLAKELIDLLPGGKITRAFFTDNGSTAIESAVRMALQYWKQNGRPHRDTLIAFDRAYHGDTLGAASLGGIPLFKGSGNDFGYRVITLPGLDALASLPPDDLSRTAAVIIEPLIQGAAGMRLWPQGMLKSLDHWCHEHDIFLILDEVMTGFGRTGTMFACQQEGVTPDFLCLAKGLTGGYLPLAATLTTERVFDGFLGHPSEGRTFFYGHSYAGSQLGCAAALASLQLFRDESILENLPPKIARLRELMADLPGYRQCGMIAAITLDSPDLTLGSRVCLAARAHGLLTRPIGNTIVLMPPLCVTLPEIDRMVTALRSALIDLGALSQP</sequence>
<dbReference type="InterPro" id="IPR015424">
    <property type="entry name" value="PyrdxlP-dep_Trfase"/>
</dbReference>
<comment type="pathway">
    <text evidence="2 9">Cofactor biosynthesis; biotin biosynthesis; 7,8-diaminononanoate from 8-amino-7-oxononanoate (SAM route): step 1/1.</text>
</comment>
<dbReference type="UniPathway" id="UPA00078">
    <property type="reaction ID" value="UER00160"/>
</dbReference>
<evidence type="ECO:0000256" key="5">
    <source>
        <dbReference type="ARBA" id="ARBA00022691"/>
    </source>
</evidence>
<reference evidence="10 11" key="1">
    <citation type="submission" date="2020-08" db="EMBL/GenBank/DDBJ databases">
        <title>Genomic Encyclopedia of Type Strains, Phase IV (KMG-IV): sequencing the most valuable type-strain genomes for metagenomic binning, comparative biology and taxonomic classification.</title>
        <authorList>
            <person name="Goeker M."/>
        </authorList>
    </citation>
    <scope>NUCLEOTIDE SEQUENCE [LARGE SCALE GENOMIC DNA]</scope>
    <source>
        <strain evidence="10 11">DSM 12252</strain>
    </source>
</reference>
<comment type="function">
    <text evidence="9">Catalyzes the transfer of the alpha-amino group from S-adenosyl-L-methionine (SAM) to 7-keto-8-aminopelargonic acid (KAPA) to form 7,8-diaminopelargonic acid (DAPA). It is the only aminotransferase known to utilize SAM as an amino donor.</text>
</comment>
<evidence type="ECO:0000256" key="9">
    <source>
        <dbReference type="HAMAP-Rule" id="MF_00834"/>
    </source>
</evidence>
<comment type="catalytic activity">
    <reaction evidence="8 9">
        <text>(8S)-8-amino-7-oxononanoate + S-adenosyl-L-methionine = S-adenosyl-4-methylsulfanyl-2-oxobutanoate + (7R,8S)-7,8-diammoniononanoate</text>
        <dbReference type="Rhea" id="RHEA:16861"/>
        <dbReference type="ChEBI" id="CHEBI:16490"/>
        <dbReference type="ChEBI" id="CHEBI:59789"/>
        <dbReference type="ChEBI" id="CHEBI:149468"/>
        <dbReference type="ChEBI" id="CHEBI:149469"/>
        <dbReference type="EC" id="2.6.1.62"/>
    </reaction>
</comment>
<dbReference type="Pfam" id="PF00202">
    <property type="entry name" value="Aminotran_3"/>
    <property type="match status" value="1"/>
</dbReference>
<feature type="binding site" evidence="9">
    <location>
        <position position="268"/>
    </location>
    <ligand>
        <name>substrate</name>
    </ligand>
</feature>